<gene>
    <name evidence="1" type="ORF">HYALB_00003572</name>
</gene>
<proteinExistence type="predicted"/>
<accession>A0A9N9Q218</accession>
<dbReference type="InterPro" id="IPR032675">
    <property type="entry name" value="LRR_dom_sf"/>
</dbReference>
<dbReference type="SUPFAM" id="SSF52047">
    <property type="entry name" value="RNI-like"/>
    <property type="match status" value="1"/>
</dbReference>
<organism evidence="1 2">
    <name type="scientific">Hymenoscyphus albidus</name>
    <dbReference type="NCBI Taxonomy" id="595503"/>
    <lineage>
        <taxon>Eukaryota</taxon>
        <taxon>Fungi</taxon>
        <taxon>Dikarya</taxon>
        <taxon>Ascomycota</taxon>
        <taxon>Pezizomycotina</taxon>
        <taxon>Leotiomycetes</taxon>
        <taxon>Helotiales</taxon>
        <taxon>Helotiaceae</taxon>
        <taxon>Hymenoscyphus</taxon>
    </lineage>
</organism>
<evidence type="ECO:0000313" key="2">
    <source>
        <dbReference type="Proteomes" id="UP000701801"/>
    </source>
</evidence>
<dbReference type="Gene3D" id="3.80.10.10">
    <property type="entry name" value="Ribonuclease Inhibitor"/>
    <property type="match status" value="1"/>
</dbReference>
<protein>
    <submittedName>
        <fullName evidence="1">Uncharacterized protein</fullName>
    </submittedName>
</protein>
<evidence type="ECO:0000313" key="1">
    <source>
        <dbReference type="EMBL" id="CAG8982993.1"/>
    </source>
</evidence>
<dbReference type="EMBL" id="CAJVRM010000702">
    <property type="protein sequence ID" value="CAG8982993.1"/>
    <property type="molecule type" value="Genomic_DNA"/>
</dbReference>
<sequence>MLIQKLPNELVDQIISWCLSAEWDHDVKLRTHMDYKTALSLMLTSKTINKLVKPILYEHVTLKSCISSDVERGFPALESCGDLVGSFDFTLDMTAGIRVVSRTLFLAATILEKLPNLRKLHIPSIFFGYHHNWPSNRDTLVKLEIDKICHSFTASHLLHLLSYRNLRFLRLKQGSCLTYNDNDLTEPLFQNTILESIEIGGPDMICEVSPLIAAILARCKNLKAVRWYYYLLALSRDETTGAGISMSQILEPVSPTLETLYLHPMMKDEAYSLFWWRDIAQSLDLSEFTALRHLAVNSMFFLPLGAVSLSAPTPGFYKHLPKSLETLNLYFGRDQCDTFLESKVIEEIQKRGLPEDAEISSEVVKYVEEQFRWAAELVEQKALGNFALETITLIGPPFPDPGTNPALTSVPRPTHLEPIFSACKSVGIRVNFCMCLDEGSI</sequence>
<dbReference type="Proteomes" id="UP000701801">
    <property type="component" value="Unassembled WGS sequence"/>
</dbReference>
<keyword evidence="2" id="KW-1185">Reference proteome</keyword>
<comment type="caution">
    <text evidence="1">The sequence shown here is derived from an EMBL/GenBank/DDBJ whole genome shotgun (WGS) entry which is preliminary data.</text>
</comment>
<dbReference type="AlphaFoldDB" id="A0A9N9Q218"/>
<reference evidence="1" key="1">
    <citation type="submission" date="2021-07" db="EMBL/GenBank/DDBJ databases">
        <authorList>
            <person name="Durling M."/>
        </authorList>
    </citation>
    <scope>NUCLEOTIDE SEQUENCE</scope>
</reference>
<name>A0A9N9Q218_9HELO</name>
<dbReference type="OrthoDB" id="10285899at2759"/>